<dbReference type="InterPro" id="IPR050361">
    <property type="entry name" value="MPP/UQCRC_Complex"/>
</dbReference>
<dbReference type="PANTHER" id="PTHR11851:SF49">
    <property type="entry name" value="MITOCHONDRIAL-PROCESSING PEPTIDASE SUBUNIT ALPHA"/>
    <property type="match status" value="1"/>
</dbReference>
<dbReference type="InterPro" id="IPR007863">
    <property type="entry name" value="Peptidase_M16_C"/>
</dbReference>
<dbReference type="GO" id="GO:0006508">
    <property type="term" value="P:proteolysis"/>
    <property type="evidence" value="ECO:0007669"/>
    <property type="project" value="InterPro"/>
</dbReference>
<feature type="domain" description="Peptidase M16 N-terminal" evidence="3">
    <location>
        <begin position="14"/>
        <end position="159"/>
    </location>
</feature>
<protein>
    <submittedName>
        <fullName evidence="5">Insulinase family protein</fullName>
    </submittedName>
</protein>
<dbReference type="PANTHER" id="PTHR11851">
    <property type="entry name" value="METALLOPROTEASE"/>
    <property type="match status" value="1"/>
</dbReference>
<keyword evidence="6" id="KW-1185">Reference proteome</keyword>
<dbReference type="SUPFAM" id="SSF63411">
    <property type="entry name" value="LuxS/MPP-like metallohydrolase"/>
    <property type="match status" value="2"/>
</dbReference>
<evidence type="ECO:0000256" key="2">
    <source>
        <dbReference type="RuleBase" id="RU004447"/>
    </source>
</evidence>
<dbReference type="InterPro" id="IPR011765">
    <property type="entry name" value="Pept_M16_N"/>
</dbReference>
<dbReference type="EMBL" id="JACOPL010000008">
    <property type="protein sequence ID" value="MBC5725791.1"/>
    <property type="molecule type" value="Genomic_DNA"/>
</dbReference>
<dbReference type="GO" id="GO:0004222">
    <property type="term" value="F:metalloendopeptidase activity"/>
    <property type="evidence" value="ECO:0007669"/>
    <property type="project" value="InterPro"/>
</dbReference>
<accession>A0A923RX07</accession>
<name>A0A923RX07_9FIRM</name>
<dbReference type="RefSeq" id="WP_107631582.1">
    <property type="nucleotide sequence ID" value="NZ_JACOPL010000008.1"/>
</dbReference>
<dbReference type="InterPro" id="IPR001431">
    <property type="entry name" value="Pept_M16_Zn_BS"/>
</dbReference>
<dbReference type="Pfam" id="PF00675">
    <property type="entry name" value="Peptidase_M16"/>
    <property type="match status" value="1"/>
</dbReference>
<dbReference type="Gene3D" id="3.30.830.10">
    <property type="entry name" value="Metalloenzyme, LuxS/M16 peptidase-like"/>
    <property type="match status" value="2"/>
</dbReference>
<comment type="caution">
    <text evidence="5">The sequence shown here is derived from an EMBL/GenBank/DDBJ whole genome shotgun (WGS) entry which is preliminary data.</text>
</comment>
<gene>
    <name evidence="5" type="ORF">H8S45_10030</name>
</gene>
<dbReference type="PROSITE" id="PS00143">
    <property type="entry name" value="INSULINASE"/>
    <property type="match status" value="1"/>
</dbReference>
<evidence type="ECO:0000259" key="4">
    <source>
        <dbReference type="Pfam" id="PF05193"/>
    </source>
</evidence>
<proteinExistence type="inferred from homology"/>
<dbReference type="Pfam" id="PF05193">
    <property type="entry name" value="Peptidase_M16_C"/>
    <property type="match status" value="1"/>
</dbReference>
<feature type="domain" description="Peptidase M16 C-terminal" evidence="4">
    <location>
        <begin position="166"/>
        <end position="336"/>
    </location>
</feature>
<evidence type="ECO:0000259" key="3">
    <source>
        <dbReference type="Pfam" id="PF00675"/>
    </source>
</evidence>
<dbReference type="Proteomes" id="UP000606499">
    <property type="component" value="Unassembled WGS sequence"/>
</dbReference>
<reference evidence="5" key="1">
    <citation type="submission" date="2020-08" db="EMBL/GenBank/DDBJ databases">
        <title>Genome public.</title>
        <authorList>
            <person name="Liu C."/>
            <person name="Sun Q."/>
        </authorList>
    </citation>
    <scope>NUCLEOTIDE SEQUENCE</scope>
    <source>
        <strain evidence="5">NSJ-28</strain>
    </source>
</reference>
<evidence type="ECO:0000313" key="5">
    <source>
        <dbReference type="EMBL" id="MBC5725791.1"/>
    </source>
</evidence>
<dbReference type="FunFam" id="3.30.830.10:FF:000008">
    <property type="entry name" value="Mitochondrial-processing peptidase subunit beta"/>
    <property type="match status" value="1"/>
</dbReference>
<evidence type="ECO:0000313" key="6">
    <source>
        <dbReference type="Proteomes" id="UP000606499"/>
    </source>
</evidence>
<evidence type="ECO:0000256" key="1">
    <source>
        <dbReference type="ARBA" id="ARBA00007261"/>
    </source>
</evidence>
<dbReference type="GO" id="GO:0046872">
    <property type="term" value="F:metal ion binding"/>
    <property type="evidence" value="ECO:0007669"/>
    <property type="project" value="InterPro"/>
</dbReference>
<dbReference type="InterPro" id="IPR011249">
    <property type="entry name" value="Metalloenz_LuxS/M16"/>
</dbReference>
<organism evidence="5 6">
    <name type="scientific">Agathobaculum faecis</name>
    <dbReference type="NCBI Taxonomy" id="2763013"/>
    <lineage>
        <taxon>Bacteria</taxon>
        <taxon>Bacillati</taxon>
        <taxon>Bacillota</taxon>
        <taxon>Clostridia</taxon>
        <taxon>Eubacteriales</taxon>
        <taxon>Butyricicoccaceae</taxon>
        <taxon>Agathobaculum</taxon>
    </lineage>
</organism>
<dbReference type="AlphaFoldDB" id="A0A923RX07"/>
<comment type="similarity">
    <text evidence="1 2">Belongs to the peptidase M16 family.</text>
</comment>
<sequence>MYVKRVLPNGVRLITERIDTVRTASVGIWVGNGSRYEPAALGGISHFIEHMIFKGTDKRSARHIAIAIDALGGQANAFTDKECTCYYMKVLDKRLQTGVSILADMFMHSRFAQEDIDLERGVVLEEIDMYEDSPEDVAIDKLFEACYAGSALGRPILGTAETLQTINSEAMHDYMRRYYRPADTVVSVSGHFTEEDLDYIAELFSHMEGEGRNQITPAAYQPSLVLREKEIEQNHLCLSFPGVSLLSEERFAMNLLSSILGGGMSSRLFQSVREQNGLCYSVYTFTTPHLDTGLFSIYTGLGPETEQKALALIVRELHEFCDNGPEPDELSRCREQVKTNLLMGLESTGTRMMTIGRSELLRGEVSAIEQVLGAYDRVTADDLLALARRVFDFSQASLAVVGQPEKQETYRALLQ</sequence>